<proteinExistence type="predicted"/>
<accession>A0A8E2EX57</accession>
<keyword evidence="1" id="KW-1133">Transmembrane helix</keyword>
<evidence type="ECO:0000256" key="1">
    <source>
        <dbReference type="SAM" id="Phobius"/>
    </source>
</evidence>
<feature type="transmembrane region" description="Helical" evidence="1">
    <location>
        <begin position="12"/>
        <end position="31"/>
    </location>
</feature>
<sequence length="52" mass="6031">MEFYLNARAFLIGFMPLAYLCAGLMALREIVEEGRRKRRRGGKYLGDGFIEM</sequence>
<gene>
    <name evidence="2" type="ORF">AOQ84DRAFT_355485</name>
</gene>
<name>A0A8E2EX57_9PEZI</name>
<keyword evidence="1" id="KW-0472">Membrane</keyword>
<evidence type="ECO:0000313" key="3">
    <source>
        <dbReference type="Proteomes" id="UP000250140"/>
    </source>
</evidence>
<dbReference type="Proteomes" id="UP000250140">
    <property type="component" value="Unassembled WGS sequence"/>
</dbReference>
<reference evidence="2 3" key="1">
    <citation type="journal article" date="2016" name="Nat. Commun.">
        <title>Ectomycorrhizal ecology is imprinted in the genome of the dominant symbiotic fungus Cenococcum geophilum.</title>
        <authorList>
            <consortium name="DOE Joint Genome Institute"/>
            <person name="Peter M."/>
            <person name="Kohler A."/>
            <person name="Ohm R.A."/>
            <person name="Kuo A."/>
            <person name="Krutzmann J."/>
            <person name="Morin E."/>
            <person name="Arend M."/>
            <person name="Barry K.W."/>
            <person name="Binder M."/>
            <person name="Choi C."/>
            <person name="Clum A."/>
            <person name="Copeland A."/>
            <person name="Grisel N."/>
            <person name="Haridas S."/>
            <person name="Kipfer T."/>
            <person name="LaButti K."/>
            <person name="Lindquist E."/>
            <person name="Lipzen A."/>
            <person name="Maire R."/>
            <person name="Meier B."/>
            <person name="Mihaltcheva S."/>
            <person name="Molinier V."/>
            <person name="Murat C."/>
            <person name="Poggeler S."/>
            <person name="Quandt C.A."/>
            <person name="Sperisen C."/>
            <person name="Tritt A."/>
            <person name="Tisserant E."/>
            <person name="Crous P.W."/>
            <person name="Henrissat B."/>
            <person name="Nehls U."/>
            <person name="Egli S."/>
            <person name="Spatafora J.W."/>
            <person name="Grigoriev I.V."/>
            <person name="Martin F.M."/>
        </authorList>
    </citation>
    <scope>NUCLEOTIDE SEQUENCE [LARGE SCALE GENOMIC DNA]</scope>
    <source>
        <strain evidence="2 3">CBS 207.34</strain>
    </source>
</reference>
<protein>
    <submittedName>
        <fullName evidence="2">Uncharacterized protein</fullName>
    </submittedName>
</protein>
<evidence type="ECO:0000313" key="2">
    <source>
        <dbReference type="EMBL" id="OCL06411.1"/>
    </source>
</evidence>
<keyword evidence="3" id="KW-1185">Reference proteome</keyword>
<keyword evidence="1" id="KW-0812">Transmembrane</keyword>
<organism evidence="2 3">
    <name type="scientific">Glonium stellatum</name>
    <dbReference type="NCBI Taxonomy" id="574774"/>
    <lineage>
        <taxon>Eukaryota</taxon>
        <taxon>Fungi</taxon>
        <taxon>Dikarya</taxon>
        <taxon>Ascomycota</taxon>
        <taxon>Pezizomycotina</taxon>
        <taxon>Dothideomycetes</taxon>
        <taxon>Pleosporomycetidae</taxon>
        <taxon>Gloniales</taxon>
        <taxon>Gloniaceae</taxon>
        <taxon>Glonium</taxon>
    </lineage>
</organism>
<dbReference type="EMBL" id="KV750077">
    <property type="protein sequence ID" value="OCL06411.1"/>
    <property type="molecule type" value="Genomic_DNA"/>
</dbReference>
<dbReference type="AlphaFoldDB" id="A0A8E2EX57"/>